<sequence>MEREEEAGNARESARYTGSSTPAGSAVESERHGAPEVSYTPVFCVSAGDLHDATSEDAVEFDEGSGASATAHHAAVSELGAWETSNAEEPENVYERAFFIHRSQTPPLKALLGFSGTPRVSPQGQSLHRDRHGSVHFIAFSSATSDRTMIDHGASLDHVAVRTPDASSGARKGVLQAYLAQSVKGRHARASWSNPRLRKLSLTGSHARHASYNVYSCVVGDALRISVGGTRSTSCPVRLPRTETSSGPPGSCWECSTCLAPTETRTPSLSSTCCGTGVVRRHRSDELLQYRLAVQHAKKGRYGLSIRDVLANPDAADDEEEEQEEDSFALCE</sequence>
<dbReference type="AlphaFoldDB" id="A0A3R7LDK1"/>
<feature type="region of interest" description="Disordered" evidence="1">
    <location>
        <begin position="1"/>
        <end position="35"/>
    </location>
</feature>
<protein>
    <submittedName>
        <fullName evidence="2">Uncharacterized protein</fullName>
    </submittedName>
</protein>
<evidence type="ECO:0000313" key="3">
    <source>
        <dbReference type="Proteomes" id="UP000284403"/>
    </source>
</evidence>
<accession>A0A3R7LDK1</accession>
<feature type="compositionally biased region" description="Acidic residues" evidence="1">
    <location>
        <begin position="315"/>
        <end position="332"/>
    </location>
</feature>
<dbReference type="OrthoDB" id="243063at2759"/>
<feature type="region of interest" description="Disordered" evidence="1">
    <location>
        <begin position="313"/>
        <end position="332"/>
    </location>
</feature>
<dbReference type="GeneID" id="40315953"/>
<gene>
    <name evidence="2" type="ORF">Tco025E_02342</name>
</gene>
<proteinExistence type="predicted"/>
<dbReference type="RefSeq" id="XP_029230634.1">
    <property type="nucleotide sequence ID" value="XM_029369270.1"/>
</dbReference>
<feature type="compositionally biased region" description="Basic and acidic residues" evidence="1">
    <location>
        <begin position="1"/>
        <end position="14"/>
    </location>
</feature>
<evidence type="ECO:0000256" key="1">
    <source>
        <dbReference type="SAM" id="MobiDB-lite"/>
    </source>
</evidence>
<reference evidence="2 3" key="1">
    <citation type="journal article" date="2018" name="BMC Genomics">
        <title>Genomic comparison of Trypanosoma conorhini and Trypanosoma rangeli to Trypanosoma cruzi strains of high and low virulence.</title>
        <authorList>
            <person name="Bradwell K.R."/>
            <person name="Koparde V.N."/>
            <person name="Matveyev A.V."/>
            <person name="Serrano M.G."/>
            <person name="Alves J.M."/>
            <person name="Parikh H."/>
            <person name="Huang B."/>
            <person name="Lee V."/>
            <person name="Espinosa-Alvarez O."/>
            <person name="Ortiz P.A."/>
            <person name="Costa-Martins A.G."/>
            <person name="Teixeira M.M."/>
            <person name="Buck G.A."/>
        </authorList>
    </citation>
    <scope>NUCLEOTIDE SEQUENCE [LARGE SCALE GENOMIC DNA]</scope>
    <source>
        <strain evidence="2 3">025E</strain>
    </source>
</reference>
<organism evidence="2 3">
    <name type="scientific">Trypanosoma conorhini</name>
    <dbReference type="NCBI Taxonomy" id="83891"/>
    <lineage>
        <taxon>Eukaryota</taxon>
        <taxon>Discoba</taxon>
        <taxon>Euglenozoa</taxon>
        <taxon>Kinetoplastea</taxon>
        <taxon>Metakinetoplastina</taxon>
        <taxon>Trypanosomatida</taxon>
        <taxon>Trypanosomatidae</taxon>
        <taxon>Trypanosoma</taxon>
    </lineage>
</organism>
<comment type="caution">
    <text evidence="2">The sequence shown here is derived from an EMBL/GenBank/DDBJ whole genome shotgun (WGS) entry which is preliminary data.</text>
</comment>
<name>A0A3R7LDK1_9TRYP</name>
<keyword evidence="3" id="KW-1185">Reference proteome</keyword>
<dbReference type="Proteomes" id="UP000284403">
    <property type="component" value="Unassembled WGS sequence"/>
</dbReference>
<dbReference type="EMBL" id="MKKU01000091">
    <property type="protein sequence ID" value="RNF25109.1"/>
    <property type="molecule type" value="Genomic_DNA"/>
</dbReference>
<evidence type="ECO:0000313" key="2">
    <source>
        <dbReference type="EMBL" id="RNF25109.1"/>
    </source>
</evidence>